<feature type="transmembrane region" description="Helical" evidence="1">
    <location>
        <begin position="12"/>
        <end position="33"/>
    </location>
</feature>
<feature type="transmembrane region" description="Helical" evidence="1">
    <location>
        <begin position="174"/>
        <end position="192"/>
    </location>
</feature>
<feature type="transmembrane region" description="Helical" evidence="1">
    <location>
        <begin position="204"/>
        <end position="224"/>
    </location>
</feature>
<keyword evidence="1" id="KW-0812">Transmembrane</keyword>
<feature type="transmembrane region" description="Helical" evidence="1">
    <location>
        <begin position="144"/>
        <end position="162"/>
    </location>
</feature>
<keyword evidence="1" id="KW-0472">Membrane</keyword>
<sequence length="230" mass="26372">MNSPKRTARIAGIVYSIVIITGTLYLQFIPSQIKLPGKASEFKPIIPAFESALKMGIVSEIICWVLFLVLPFLLYRLLKHVNELYAKLMVTFAVVQVPISFSNLSNKFAVLNLINNPNYLKIYSDDQRFAQVKFYLHLYHEGNFLNHIFWGLWLFPFGYLVYRSGFIPKVFGVLLMMGCLGYVIDFFGTFLFPSYDKTCIPDYIILPASLGEIGLCLWMMIIGIRNKKPV</sequence>
<evidence type="ECO:0000313" key="2">
    <source>
        <dbReference type="EMBL" id="MBK1895601.1"/>
    </source>
</evidence>
<keyword evidence="1" id="KW-1133">Transmembrane helix</keyword>
<reference evidence="3" key="1">
    <citation type="submission" date="2021-01" db="EMBL/GenBank/DDBJ databases">
        <title>Genome public.</title>
        <authorList>
            <person name="Liu C."/>
            <person name="Sun Q."/>
        </authorList>
    </citation>
    <scope>NUCLEOTIDE SEQUENCE [LARGE SCALE GENOMIC DNA]</scope>
    <source>
        <strain evidence="3">YIM B02567</strain>
    </source>
</reference>
<keyword evidence="3" id="KW-1185">Reference proteome</keyword>
<comment type="caution">
    <text evidence="2">The sequence shown here is derived from an EMBL/GenBank/DDBJ whole genome shotgun (WGS) entry which is preliminary data.</text>
</comment>
<name>A0ABS1FT42_9FLAO</name>
<feature type="transmembrane region" description="Helical" evidence="1">
    <location>
        <begin position="53"/>
        <end position="75"/>
    </location>
</feature>
<dbReference type="Proteomes" id="UP000628669">
    <property type="component" value="Unassembled WGS sequence"/>
</dbReference>
<gene>
    <name evidence="2" type="ORF">JHL15_07575</name>
</gene>
<evidence type="ECO:0000256" key="1">
    <source>
        <dbReference type="SAM" id="Phobius"/>
    </source>
</evidence>
<dbReference type="EMBL" id="JAENHK010000007">
    <property type="protein sequence ID" value="MBK1895601.1"/>
    <property type="molecule type" value="Genomic_DNA"/>
</dbReference>
<organism evidence="2 3">
    <name type="scientific">Chryseobacterium paridis</name>
    <dbReference type="NCBI Taxonomy" id="2800328"/>
    <lineage>
        <taxon>Bacteria</taxon>
        <taxon>Pseudomonadati</taxon>
        <taxon>Bacteroidota</taxon>
        <taxon>Flavobacteriia</taxon>
        <taxon>Flavobacteriales</taxon>
        <taxon>Weeksellaceae</taxon>
        <taxon>Chryseobacterium group</taxon>
        <taxon>Chryseobacterium</taxon>
    </lineage>
</organism>
<dbReference type="InterPro" id="IPR025495">
    <property type="entry name" value="DUF4386"/>
</dbReference>
<feature type="transmembrane region" description="Helical" evidence="1">
    <location>
        <begin position="84"/>
        <end position="101"/>
    </location>
</feature>
<evidence type="ECO:0000313" key="3">
    <source>
        <dbReference type="Proteomes" id="UP000628669"/>
    </source>
</evidence>
<protein>
    <submittedName>
        <fullName evidence="2">DUF4386 domain-containing protein</fullName>
    </submittedName>
</protein>
<dbReference type="Pfam" id="PF14329">
    <property type="entry name" value="DUF4386"/>
    <property type="match status" value="1"/>
</dbReference>
<proteinExistence type="predicted"/>
<dbReference type="RefSeq" id="WP_200244702.1">
    <property type="nucleotide sequence ID" value="NZ_JAENHK010000007.1"/>
</dbReference>
<accession>A0ABS1FT42</accession>